<comment type="caution">
    <text evidence="3">The sequence shown here is derived from an EMBL/GenBank/DDBJ whole genome shotgun (WGS) entry which is preliminary data.</text>
</comment>
<evidence type="ECO:0000256" key="1">
    <source>
        <dbReference type="SAM" id="MobiDB-lite"/>
    </source>
</evidence>
<dbReference type="InterPro" id="IPR058594">
    <property type="entry name" value="PB1-like_dom_pln"/>
</dbReference>
<dbReference type="AlphaFoldDB" id="A0A699IF80"/>
<dbReference type="EMBL" id="BKCJ010293357">
    <property type="protein sequence ID" value="GEZ55592.1"/>
    <property type="molecule type" value="Genomic_DNA"/>
</dbReference>
<feature type="domain" description="PB1-like" evidence="2">
    <location>
        <begin position="7"/>
        <end position="101"/>
    </location>
</feature>
<sequence>MMVPLLFTVNLYHDGVLQVNPLEYVNFNSKVIDDVSFDGMSFKDFFSTIRRLVLISLTSMHYKISNDPLTALKLLETDEDLCSFVKACYENNLKIDLFTQHNGYDILEMIDEELHPKKLVRHVNSDLNVEINHPLDHVAHVVKQFEHEDGGNVNIPRLTTDDPWLNKLVGNCTFIGHTENPNPNLQGRFLLDVEDPDDEQLLVFCGRDVSECMCASLKGKKPKTVDNEECETSEQGSRKGDGRKAVNEILSKAVKERWDKKGI</sequence>
<dbReference type="Pfam" id="PF26130">
    <property type="entry name" value="PB1-like"/>
    <property type="match status" value="1"/>
</dbReference>
<protein>
    <recommendedName>
        <fullName evidence="2">PB1-like domain-containing protein</fullName>
    </recommendedName>
</protein>
<gene>
    <name evidence="3" type="ORF">Tci_527565</name>
</gene>
<evidence type="ECO:0000259" key="2">
    <source>
        <dbReference type="Pfam" id="PF26130"/>
    </source>
</evidence>
<feature type="compositionally biased region" description="Basic and acidic residues" evidence="1">
    <location>
        <begin position="236"/>
        <end position="245"/>
    </location>
</feature>
<evidence type="ECO:0000313" key="3">
    <source>
        <dbReference type="EMBL" id="GEZ55592.1"/>
    </source>
</evidence>
<accession>A0A699IF80</accession>
<organism evidence="3">
    <name type="scientific">Tanacetum cinerariifolium</name>
    <name type="common">Dalmatian daisy</name>
    <name type="synonym">Chrysanthemum cinerariifolium</name>
    <dbReference type="NCBI Taxonomy" id="118510"/>
    <lineage>
        <taxon>Eukaryota</taxon>
        <taxon>Viridiplantae</taxon>
        <taxon>Streptophyta</taxon>
        <taxon>Embryophyta</taxon>
        <taxon>Tracheophyta</taxon>
        <taxon>Spermatophyta</taxon>
        <taxon>Magnoliopsida</taxon>
        <taxon>eudicotyledons</taxon>
        <taxon>Gunneridae</taxon>
        <taxon>Pentapetalae</taxon>
        <taxon>asterids</taxon>
        <taxon>campanulids</taxon>
        <taxon>Asterales</taxon>
        <taxon>Asteraceae</taxon>
        <taxon>Asteroideae</taxon>
        <taxon>Anthemideae</taxon>
        <taxon>Anthemidinae</taxon>
        <taxon>Tanacetum</taxon>
    </lineage>
</organism>
<name>A0A699IF80_TANCI</name>
<reference evidence="3" key="1">
    <citation type="journal article" date="2019" name="Sci. Rep.">
        <title>Draft genome of Tanacetum cinerariifolium, the natural source of mosquito coil.</title>
        <authorList>
            <person name="Yamashiro T."/>
            <person name="Shiraishi A."/>
            <person name="Satake H."/>
            <person name="Nakayama K."/>
        </authorList>
    </citation>
    <scope>NUCLEOTIDE SEQUENCE</scope>
</reference>
<feature type="region of interest" description="Disordered" evidence="1">
    <location>
        <begin position="223"/>
        <end position="245"/>
    </location>
</feature>
<proteinExistence type="predicted"/>